<organism evidence="2 3">
    <name type="scientific">Apiospora saccharicola</name>
    <dbReference type="NCBI Taxonomy" id="335842"/>
    <lineage>
        <taxon>Eukaryota</taxon>
        <taxon>Fungi</taxon>
        <taxon>Dikarya</taxon>
        <taxon>Ascomycota</taxon>
        <taxon>Pezizomycotina</taxon>
        <taxon>Sordariomycetes</taxon>
        <taxon>Xylariomycetidae</taxon>
        <taxon>Amphisphaeriales</taxon>
        <taxon>Apiosporaceae</taxon>
        <taxon>Apiospora</taxon>
    </lineage>
</organism>
<proteinExistence type="predicted"/>
<sequence>MPPTATFELQTVAIGDLSIKISKVRGITVIATLAGISFLNTMSSGILASAIPQIARDVNLQRGLELWPAAVYAPPAGCLLLLVGALADSVVGAKPDWVVGSYLFCAVTVASSNCEPFTWRMDKEREHSIVSSQRGAALQGRYRVTLTG</sequence>
<evidence type="ECO:0000313" key="3">
    <source>
        <dbReference type="Proteomes" id="UP001446871"/>
    </source>
</evidence>
<comment type="caution">
    <text evidence="2">The sequence shown here is derived from an EMBL/GenBank/DDBJ whole genome shotgun (WGS) entry which is preliminary data.</text>
</comment>
<dbReference type="EMBL" id="JAQQWM010000006">
    <property type="protein sequence ID" value="KAK8060097.1"/>
    <property type="molecule type" value="Genomic_DNA"/>
</dbReference>
<name>A0ABR1UN36_9PEZI</name>
<feature type="transmembrane region" description="Helical" evidence="1">
    <location>
        <begin position="27"/>
        <end position="48"/>
    </location>
</feature>
<feature type="transmembrane region" description="Helical" evidence="1">
    <location>
        <begin position="69"/>
        <end position="87"/>
    </location>
</feature>
<dbReference type="Proteomes" id="UP001446871">
    <property type="component" value="Unassembled WGS sequence"/>
</dbReference>
<gene>
    <name evidence="2" type="ORF">PG996_010027</name>
</gene>
<keyword evidence="1" id="KW-0812">Transmembrane</keyword>
<reference evidence="2 3" key="1">
    <citation type="submission" date="2023-01" db="EMBL/GenBank/DDBJ databases">
        <title>Analysis of 21 Apiospora genomes using comparative genomics revels a genus with tremendous synthesis potential of carbohydrate active enzymes and secondary metabolites.</title>
        <authorList>
            <person name="Sorensen T."/>
        </authorList>
    </citation>
    <scope>NUCLEOTIDE SEQUENCE [LARGE SCALE GENOMIC DNA]</scope>
    <source>
        <strain evidence="2 3">CBS 83171</strain>
    </source>
</reference>
<keyword evidence="1" id="KW-0472">Membrane</keyword>
<keyword evidence="1" id="KW-1133">Transmembrane helix</keyword>
<evidence type="ECO:0000313" key="2">
    <source>
        <dbReference type="EMBL" id="KAK8060097.1"/>
    </source>
</evidence>
<dbReference type="SUPFAM" id="SSF103473">
    <property type="entry name" value="MFS general substrate transporter"/>
    <property type="match status" value="1"/>
</dbReference>
<dbReference type="InterPro" id="IPR036259">
    <property type="entry name" value="MFS_trans_sf"/>
</dbReference>
<keyword evidence="3" id="KW-1185">Reference proteome</keyword>
<dbReference type="Gene3D" id="1.20.1720.10">
    <property type="entry name" value="Multidrug resistance protein D"/>
    <property type="match status" value="1"/>
</dbReference>
<evidence type="ECO:0000256" key="1">
    <source>
        <dbReference type="SAM" id="Phobius"/>
    </source>
</evidence>
<accession>A0ABR1UN36</accession>
<protein>
    <submittedName>
        <fullName evidence="2">Drug resistance protein</fullName>
    </submittedName>
</protein>